<evidence type="ECO:0000256" key="6">
    <source>
        <dbReference type="SAM" id="SignalP"/>
    </source>
</evidence>
<gene>
    <name evidence="8" type="ORF">ENG67_05510</name>
</gene>
<dbReference type="SUPFAM" id="SSF52743">
    <property type="entry name" value="Subtilisin-like"/>
    <property type="match status" value="1"/>
</dbReference>
<organism evidence="8">
    <name type="scientific">candidate division WOR-3 bacterium</name>
    <dbReference type="NCBI Taxonomy" id="2052148"/>
    <lineage>
        <taxon>Bacteria</taxon>
        <taxon>Bacteria division WOR-3</taxon>
    </lineage>
</organism>
<evidence type="ECO:0000256" key="2">
    <source>
        <dbReference type="ARBA" id="ARBA00022670"/>
    </source>
</evidence>
<dbReference type="GO" id="GO:0006508">
    <property type="term" value="P:proteolysis"/>
    <property type="evidence" value="ECO:0007669"/>
    <property type="project" value="UniProtKB-KW"/>
</dbReference>
<keyword evidence="4 5" id="KW-0720">Serine protease</keyword>
<dbReference type="PRINTS" id="PR00723">
    <property type="entry name" value="SUBTILISIN"/>
</dbReference>
<keyword evidence="6" id="KW-0732">Signal</keyword>
<dbReference type="CDD" id="cd14256">
    <property type="entry name" value="Dockerin_I"/>
    <property type="match status" value="1"/>
</dbReference>
<reference evidence="8" key="1">
    <citation type="journal article" date="2020" name="mSystems">
        <title>Genome- and Community-Level Interaction Insights into Carbon Utilization and Element Cycling Functions of Hydrothermarchaeota in Hydrothermal Sediment.</title>
        <authorList>
            <person name="Zhou Z."/>
            <person name="Liu Y."/>
            <person name="Xu W."/>
            <person name="Pan J."/>
            <person name="Luo Z.H."/>
            <person name="Li M."/>
        </authorList>
    </citation>
    <scope>NUCLEOTIDE SEQUENCE [LARGE SCALE GENOMIC DNA]</scope>
    <source>
        <strain evidence="8">HyVt-237</strain>
    </source>
</reference>
<keyword evidence="3 5" id="KW-0378">Hydrolase</keyword>
<keyword evidence="2 5" id="KW-0645">Protease</keyword>
<feature type="signal peptide" evidence="6">
    <location>
        <begin position="1"/>
        <end position="17"/>
    </location>
</feature>
<sequence>MKLKVLFLSIMFSAVLAYSLESPVPGARALNRSVVHLENLNMDIVVYKLMDLSTGKIYEKAYDENGKEVILDHLLQREAFARETRYGKLDRRLFDILRTAGKNDLIMVTIWLACPDPSELYPRSENMTKADRIERTRKILPIIESATRPIAERIREMGFKASQGALAPFVTAKLTPDAIREISQEPAVVKIYGPTEDHRNSDYGTTTERATFAWLGGIDGRNTVVCVHEDDGVSSANPYLPPVVYWKPWSPNVEAHATGVAGVIASQEGLVRGVSYHADTLLSANFQEFGNLAAYDSAALWAINMGADVINMSWGGCAYSGEMNDRSRWVDYLIKVHAISIVTSAGNTGNCSGDTHVGNPGNAYNVITVGSMDDHDNGFWSDDNISSFSQYVNPVSTHSDREKPELVALGEDVLMLSTSSPWTGYINSGTSFSSPAVAGAAALLMDANDNLKYWPEAVKAILMASAFHNIEGPELPNSGGSWTAYDDKDGAGEIVVSTAVTAVINSWYRTASVTPSSFDPDGYIDYEDAIDATEGDTWRVVLCWDATASGGPNYSSDTLNADLDLIVLDENEIPVATSNSWDNSYEICQFVATTTQHYTIRVSRYRFDPGTSTYLSVAWARKEDVSPCSRAIDISPGDTITQGTYKGAMFWDDYNISSWTETGREIVFRLDVPYSGAEIQAHIFNNPYDVDIFILNDCDNNSAVAYGNSFATYPDAPAGTYYLVVDGYHGAISTFDITVSLVGEPNLTHYQPAAWPYPVFPRDTSDTGPYYGPLPPELPSDDTTYLNMMGTNNGSAPTDTIFRHQFYIDGVPTWWGAWAANNINPGELFIHANVPVMIKGGRHTIGDSIDVDNVIAESDESDNYYEHQFVWKPIEIQKEVPYLSTRPPDYGSGIYPNCDGYKFRRSGMYAYGVGIAPTTDDEDYDLRLYTDYSGSESGFSVLADGSYYAGPNVDFVVAAYSGTLDSIYPAVTRYLSGHDNYYIDATDSQDRLFVPPVMLSDQNLPPHRLLNIYEVQLSDTTEYYFYLTNSSGNANLGFGLFGPDTGYYGRGDFLVCGNSNGPGGDESFVYTPSISGWYVLAVYKNSSEDEALDAVYGIQIYSGFLCGDANSDGNVNYIDLTYLANFLFGGGPAPMPYMSGDVNGDCTLSISDLTYFANYLFAGGPAPNCCPTVSTEKETSGSKEK</sequence>
<dbReference type="InterPro" id="IPR015500">
    <property type="entry name" value="Peptidase_S8_subtilisin-rel"/>
</dbReference>
<dbReference type="InterPro" id="IPR023828">
    <property type="entry name" value="Peptidase_S8_Ser-AS"/>
</dbReference>
<dbReference type="InterPro" id="IPR018247">
    <property type="entry name" value="EF_Hand_1_Ca_BS"/>
</dbReference>
<name>A0A7C0XBK0_UNCW3</name>
<dbReference type="GO" id="GO:0000272">
    <property type="term" value="P:polysaccharide catabolic process"/>
    <property type="evidence" value="ECO:0007669"/>
    <property type="project" value="InterPro"/>
</dbReference>
<dbReference type="InterPro" id="IPR050131">
    <property type="entry name" value="Peptidase_S8_subtilisin-like"/>
</dbReference>
<dbReference type="PROSITE" id="PS51766">
    <property type="entry name" value="DOCKERIN"/>
    <property type="match status" value="1"/>
</dbReference>
<dbReference type="InterPro" id="IPR036852">
    <property type="entry name" value="Peptidase_S8/S53_dom_sf"/>
</dbReference>
<comment type="caution">
    <text evidence="8">The sequence shown here is derived from an EMBL/GenBank/DDBJ whole genome shotgun (WGS) entry which is preliminary data.</text>
</comment>
<evidence type="ECO:0000259" key="7">
    <source>
        <dbReference type="PROSITE" id="PS51766"/>
    </source>
</evidence>
<dbReference type="PANTHER" id="PTHR43806:SF11">
    <property type="entry name" value="CEREVISIN-RELATED"/>
    <property type="match status" value="1"/>
</dbReference>
<proteinExistence type="inferred from homology"/>
<evidence type="ECO:0000313" key="8">
    <source>
        <dbReference type="EMBL" id="HDM90642.1"/>
    </source>
</evidence>
<dbReference type="Proteomes" id="UP000885931">
    <property type="component" value="Unassembled WGS sequence"/>
</dbReference>
<dbReference type="PANTHER" id="PTHR43806">
    <property type="entry name" value="PEPTIDASE S8"/>
    <property type="match status" value="1"/>
</dbReference>
<dbReference type="Pfam" id="PF00082">
    <property type="entry name" value="Peptidase_S8"/>
    <property type="match status" value="1"/>
</dbReference>
<dbReference type="PROSITE" id="PS00018">
    <property type="entry name" value="EF_HAND_1"/>
    <property type="match status" value="1"/>
</dbReference>
<dbReference type="GO" id="GO:0004252">
    <property type="term" value="F:serine-type endopeptidase activity"/>
    <property type="evidence" value="ECO:0007669"/>
    <property type="project" value="UniProtKB-UniRule"/>
</dbReference>
<dbReference type="EMBL" id="DRBW01000204">
    <property type="protein sequence ID" value="HDM90642.1"/>
    <property type="molecule type" value="Genomic_DNA"/>
</dbReference>
<dbReference type="Gene3D" id="2.60.120.380">
    <property type="match status" value="1"/>
</dbReference>
<dbReference type="InterPro" id="IPR036439">
    <property type="entry name" value="Dockerin_dom_sf"/>
</dbReference>
<dbReference type="Gene3D" id="3.40.50.200">
    <property type="entry name" value="Peptidase S8/S53 domain"/>
    <property type="match status" value="1"/>
</dbReference>
<feature type="active site" description="Charge relay system" evidence="5">
    <location>
        <position position="230"/>
    </location>
</feature>
<dbReference type="PROSITE" id="PS51892">
    <property type="entry name" value="SUBTILASE"/>
    <property type="match status" value="1"/>
</dbReference>
<evidence type="ECO:0000256" key="3">
    <source>
        <dbReference type="ARBA" id="ARBA00022801"/>
    </source>
</evidence>
<dbReference type="InterPro" id="IPR002105">
    <property type="entry name" value="Dockerin_1_rpt"/>
</dbReference>
<protein>
    <recommendedName>
        <fullName evidence="7">Dockerin domain-containing protein</fullName>
    </recommendedName>
</protein>
<dbReference type="CDD" id="cd00306">
    <property type="entry name" value="Peptidases_S8_S53"/>
    <property type="match status" value="1"/>
</dbReference>
<dbReference type="Gene3D" id="1.10.1330.10">
    <property type="entry name" value="Dockerin domain"/>
    <property type="match status" value="1"/>
</dbReference>
<feature type="chain" id="PRO_5028166397" description="Dockerin domain-containing protein" evidence="6">
    <location>
        <begin position="18"/>
        <end position="1185"/>
    </location>
</feature>
<comment type="similarity">
    <text evidence="1 5">Belongs to the peptidase S8 family.</text>
</comment>
<evidence type="ECO:0000256" key="4">
    <source>
        <dbReference type="ARBA" id="ARBA00022825"/>
    </source>
</evidence>
<feature type="domain" description="Dockerin" evidence="7">
    <location>
        <begin position="1102"/>
        <end position="1168"/>
    </location>
</feature>
<dbReference type="GO" id="GO:0004553">
    <property type="term" value="F:hydrolase activity, hydrolyzing O-glycosyl compounds"/>
    <property type="evidence" value="ECO:0007669"/>
    <property type="project" value="InterPro"/>
</dbReference>
<dbReference type="SUPFAM" id="SSF63446">
    <property type="entry name" value="Type I dockerin domain"/>
    <property type="match status" value="1"/>
</dbReference>
<dbReference type="InterPro" id="IPR013783">
    <property type="entry name" value="Ig-like_fold"/>
</dbReference>
<evidence type="ECO:0000256" key="1">
    <source>
        <dbReference type="ARBA" id="ARBA00011073"/>
    </source>
</evidence>
<accession>A0A7C0XBK0</accession>
<dbReference type="InterPro" id="IPR000209">
    <property type="entry name" value="Peptidase_S8/S53_dom"/>
</dbReference>
<feature type="active site" description="Charge relay system" evidence="5">
    <location>
        <position position="431"/>
    </location>
</feature>
<dbReference type="Pfam" id="PF00404">
    <property type="entry name" value="Dockerin_1"/>
    <property type="match status" value="1"/>
</dbReference>
<dbReference type="Gene3D" id="2.60.40.10">
    <property type="entry name" value="Immunoglobulins"/>
    <property type="match status" value="1"/>
</dbReference>
<feature type="active site" description="Charge relay system" evidence="5">
    <location>
        <position position="256"/>
    </location>
</feature>
<evidence type="ECO:0000256" key="5">
    <source>
        <dbReference type="PROSITE-ProRule" id="PRU01240"/>
    </source>
</evidence>
<dbReference type="InterPro" id="IPR016134">
    <property type="entry name" value="Dockerin_dom"/>
</dbReference>
<dbReference type="PROSITE" id="PS00138">
    <property type="entry name" value="SUBTILASE_SER"/>
    <property type="match status" value="1"/>
</dbReference>
<dbReference type="AlphaFoldDB" id="A0A7C0XBK0"/>